<dbReference type="PANTHER" id="PTHR46910:SF37">
    <property type="entry name" value="ZN(II)2CYS6 TRANSCRIPTION FACTOR (EUROFUNG)"/>
    <property type="match status" value="1"/>
</dbReference>
<evidence type="ECO:0000256" key="2">
    <source>
        <dbReference type="ARBA" id="ARBA00023015"/>
    </source>
</evidence>
<evidence type="ECO:0000256" key="5">
    <source>
        <dbReference type="ARBA" id="ARBA00023242"/>
    </source>
</evidence>
<dbReference type="GO" id="GO:0003700">
    <property type="term" value="F:DNA-binding transcription factor activity"/>
    <property type="evidence" value="ECO:0007669"/>
    <property type="project" value="InterPro"/>
</dbReference>
<dbReference type="RefSeq" id="XP_013313184.1">
    <property type="nucleotide sequence ID" value="XM_013457730.1"/>
</dbReference>
<evidence type="ECO:0000256" key="3">
    <source>
        <dbReference type="ARBA" id="ARBA00023125"/>
    </source>
</evidence>
<dbReference type="Proteomes" id="UP000054342">
    <property type="component" value="Unassembled WGS sequence"/>
</dbReference>
<evidence type="ECO:0000313" key="8">
    <source>
        <dbReference type="Proteomes" id="UP000054342"/>
    </source>
</evidence>
<dbReference type="EMBL" id="KN847321">
    <property type="protein sequence ID" value="KIW52600.1"/>
    <property type="molecule type" value="Genomic_DNA"/>
</dbReference>
<gene>
    <name evidence="7" type="ORF">PV05_08230</name>
</gene>
<accession>A0A0D2ED53</accession>
<sequence>MLKAGDQRVTIAAVNCHSVNQRQKPQDITLKGAVQHKPSIDMRLHPVPDALPVPALPGYDLPELHVVLPIVETYFACFNSMVPLFHEGRFMRMLMRWYNISHTRFPAPFAAINVVLALSLWQDSSTKSPDDDRLMRQFIQNAQSVLCNLVTRDQDLLGIQAVLGLVMLFIAGPNPRPAATLIAIAFKLAHRLRLHTRSSREMFDDSTALERDRVFWIMYVLDREMSLRLRDPYLQQDDDMDVALPEFKDLNDKSSIIFAGDGQTWLNFLLCRTDLARIQARMYHGIYSVRAEKSTVDEREAAMADLDSMVHEWKQSIPLQFQPDMLSDRSFGTNLRYLVHLHFIYYHCYYLAHGIYAHDPEWMRRVTTYSDRYSGRAALISDTPWQESPLPTTWVQDLETARECMRLFKVVHKQDLALLGQISCVYLTSMVILIINKLTIYELPLHSHLESDDLLIDEGLVYLDRIAGAMDSDGLRSLYNGCLELKSRAAIAMMSYTSLENLWVPDQPTFPWSNTRSMSALFDAFATADIKGPASFTYGSGIWPQDMANLVDAETCE</sequence>
<keyword evidence="3" id="KW-0238">DNA-binding</keyword>
<dbReference type="AlphaFoldDB" id="A0A0D2ED53"/>
<dbReference type="GO" id="GO:0006351">
    <property type="term" value="P:DNA-templated transcription"/>
    <property type="evidence" value="ECO:0007669"/>
    <property type="project" value="InterPro"/>
</dbReference>
<dbReference type="OrthoDB" id="2123952at2759"/>
<proteinExistence type="predicted"/>
<dbReference type="PANTHER" id="PTHR46910">
    <property type="entry name" value="TRANSCRIPTION FACTOR PDR1"/>
    <property type="match status" value="1"/>
</dbReference>
<dbReference type="Pfam" id="PF04082">
    <property type="entry name" value="Fungal_trans"/>
    <property type="match status" value="1"/>
</dbReference>
<dbReference type="GO" id="GO:0005634">
    <property type="term" value="C:nucleus"/>
    <property type="evidence" value="ECO:0007669"/>
    <property type="project" value="UniProtKB-SubCell"/>
</dbReference>
<dbReference type="HOGENOM" id="CLU_011099_5_1_1"/>
<comment type="subcellular location">
    <subcellularLocation>
        <location evidence="1">Nucleus</location>
    </subcellularLocation>
</comment>
<evidence type="ECO:0000313" key="7">
    <source>
        <dbReference type="EMBL" id="KIW52600.1"/>
    </source>
</evidence>
<dbReference type="GeneID" id="25330138"/>
<protein>
    <recommendedName>
        <fullName evidence="6">Xylanolytic transcriptional activator regulatory domain-containing protein</fullName>
    </recommendedName>
</protein>
<dbReference type="CDD" id="cd12148">
    <property type="entry name" value="fungal_TF_MHR"/>
    <property type="match status" value="1"/>
</dbReference>
<dbReference type="GO" id="GO:0008270">
    <property type="term" value="F:zinc ion binding"/>
    <property type="evidence" value="ECO:0007669"/>
    <property type="project" value="InterPro"/>
</dbReference>
<evidence type="ECO:0000256" key="4">
    <source>
        <dbReference type="ARBA" id="ARBA00023163"/>
    </source>
</evidence>
<organism evidence="7 8">
    <name type="scientific">Exophiala xenobiotica</name>
    <dbReference type="NCBI Taxonomy" id="348802"/>
    <lineage>
        <taxon>Eukaryota</taxon>
        <taxon>Fungi</taxon>
        <taxon>Dikarya</taxon>
        <taxon>Ascomycota</taxon>
        <taxon>Pezizomycotina</taxon>
        <taxon>Eurotiomycetes</taxon>
        <taxon>Chaetothyriomycetidae</taxon>
        <taxon>Chaetothyriales</taxon>
        <taxon>Herpotrichiellaceae</taxon>
        <taxon>Exophiala</taxon>
    </lineage>
</organism>
<dbReference type="InterPro" id="IPR007219">
    <property type="entry name" value="XnlR_reg_dom"/>
</dbReference>
<keyword evidence="4" id="KW-0804">Transcription</keyword>
<keyword evidence="2" id="KW-0805">Transcription regulation</keyword>
<evidence type="ECO:0000259" key="6">
    <source>
        <dbReference type="SMART" id="SM00906"/>
    </source>
</evidence>
<keyword evidence="5" id="KW-0539">Nucleus</keyword>
<name>A0A0D2ED53_9EURO</name>
<evidence type="ECO:0000256" key="1">
    <source>
        <dbReference type="ARBA" id="ARBA00004123"/>
    </source>
</evidence>
<reference evidence="7 8" key="1">
    <citation type="submission" date="2015-01" db="EMBL/GenBank/DDBJ databases">
        <title>The Genome Sequence of Exophiala xenobiotica CBS118157.</title>
        <authorList>
            <consortium name="The Broad Institute Genomics Platform"/>
            <person name="Cuomo C."/>
            <person name="de Hoog S."/>
            <person name="Gorbushina A."/>
            <person name="Stielow B."/>
            <person name="Teixiera M."/>
            <person name="Abouelleil A."/>
            <person name="Chapman S.B."/>
            <person name="Priest M."/>
            <person name="Young S.K."/>
            <person name="Wortman J."/>
            <person name="Nusbaum C."/>
            <person name="Birren B."/>
        </authorList>
    </citation>
    <scope>NUCLEOTIDE SEQUENCE [LARGE SCALE GENOMIC DNA]</scope>
    <source>
        <strain evidence="7 8">CBS 118157</strain>
    </source>
</reference>
<dbReference type="GO" id="GO:0003677">
    <property type="term" value="F:DNA binding"/>
    <property type="evidence" value="ECO:0007669"/>
    <property type="project" value="UniProtKB-KW"/>
</dbReference>
<dbReference type="STRING" id="348802.A0A0D2ED53"/>
<dbReference type="SMART" id="SM00906">
    <property type="entry name" value="Fungal_trans"/>
    <property type="match status" value="1"/>
</dbReference>
<dbReference type="InterPro" id="IPR050987">
    <property type="entry name" value="AtrR-like"/>
</dbReference>
<feature type="domain" description="Xylanolytic transcriptional activator regulatory" evidence="6">
    <location>
        <begin position="178"/>
        <end position="251"/>
    </location>
</feature>
<keyword evidence="8" id="KW-1185">Reference proteome</keyword>